<dbReference type="InterPro" id="IPR012340">
    <property type="entry name" value="NA-bd_OB-fold"/>
</dbReference>
<feature type="compositionally biased region" description="Low complexity" evidence="1">
    <location>
        <begin position="84"/>
        <end position="93"/>
    </location>
</feature>
<dbReference type="Gene3D" id="2.40.50.140">
    <property type="entry name" value="Nucleic acid-binding proteins"/>
    <property type="match status" value="1"/>
</dbReference>
<proteinExistence type="predicted"/>
<dbReference type="InterPro" id="IPR011129">
    <property type="entry name" value="CSD"/>
</dbReference>
<protein>
    <submittedName>
        <fullName evidence="4">Y-box-binding protein 1</fullName>
    </submittedName>
</protein>
<sequence>MTNASTNPMKEWDVRSGISFGIFSNSVQFDRQRERRKESREPEGSSPHHHHRRPRLPSSTGEEEEKKNTLESHRRLYQQETTMSSEAETQQQQPPQPADDEESPSSPAAAATAGDKKVIATKVLGTVKWFNVRNGYGFINRNDTKEDVFVHQTAIKKNNPRKYLRSVGDGETVEFDVVEGEKGAEAANVTGPGGVPVQGSKYAADRNRYRRYPRRRGPPRDYQDNYPSDGEGDKREAGDSAGESDQQPRKPTFPGRRRYPPYYVRRRYGRRPPYTNAPPRGEMTEGGEGDENQGGPDQGNKPVRQNYYRGYRPRFRPRGPPRPRPAREGEEDKENQGEGSQNQEPRQRRYRRNFNYRRRRPQTTKPQDGKDGKAADTSSDKSAAPEAEQGGNE</sequence>
<feature type="domain" description="CSD" evidence="2">
    <location>
        <begin position="122"/>
        <end position="191"/>
    </location>
</feature>
<accession>A0A2D0QYP5</accession>
<dbReference type="InterPro" id="IPR002059">
    <property type="entry name" value="CSP_DNA-bd"/>
</dbReference>
<feature type="compositionally biased region" description="Basic and acidic residues" evidence="1">
    <location>
        <begin position="30"/>
        <end position="43"/>
    </location>
</feature>
<dbReference type="PANTHER" id="PTHR11544">
    <property type="entry name" value="COLD SHOCK DOMAIN CONTAINING PROTEINS"/>
    <property type="match status" value="1"/>
</dbReference>
<dbReference type="KEGG" id="ipu:108265052"/>
<evidence type="ECO:0000256" key="1">
    <source>
        <dbReference type="SAM" id="MobiDB-lite"/>
    </source>
</evidence>
<dbReference type="PROSITE" id="PS00352">
    <property type="entry name" value="CSD_1"/>
    <property type="match status" value="1"/>
</dbReference>
<feature type="compositionally biased region" description="Basic and acidic residues" evidence="1">
    <location>
        <begin position="64"/>
        <end position="74"/>
    </location>
</feature>
<dbReference type="CDD" id="cd04458">
    <property type="entry name" value="CSP_CDS"/>
    <property type="match status" value="1"/>
</dbReference>
<dbReference type="GO" id="GO:0003676">
    <property type="term" value="F:nucleic acid binding"/>
    <property type="evidence" value="ECO:0007669"/>
    <property type="project" value="InterPro"/>
</dbReference>
<feature type="compositionally biased region" description="Low complexity" evidence="1">
    <location>
        <begin position="104"/>
        <end position="113"/>
    </location>
</feature>
<dbReference type="InterPro" id="IPR019844">
    <property type="entry name" value="CSD_CS"/>
</dbReference>
<dbReference type="SUPFAM" id="SSF50249">
    <property type="entry name" value="Nucleic acid-binding proteins"/>
    <property type="match status" value="1"/>
</dbReference>
<dbReference type="AlphaFoldDB" id="A0A2D0QYP5"/>
<reference evidence="3" key="1">
    <citation type="journal article" date="2016" name="Nat. Commun.">
        <title>The channel catfish genome sequence provides insights into the evolution of scale formation in teleosts.</title>
        <authorList>
            <person name="Liu Z."/>
            <person name="Liu S."/>
            <person name="Yao J."/>
            <person name="Bao L."/>
            <person name="Zhang J."/>
            <person name="Li Y."/>
            <person name="Jiang C."/>
            <person name="Sun L."/>
            <person name="Wang R."/>
            <person name="Zhang Y."/>
            <person name="Zhou T."/>
            <person name="Zeng Q."/>
            <person name="Fu Q."/>
            <person name="Gao S."/>
            <person name="Li N."/>
            <person name="Koren S."/>
            <person name="Jiang Y."/>
            <person name="Zimin A."/>
            <person name="Xu P."/>
            <person name="Phillippy A.M."/>
            <person name="Geng X."/>
            <person name="Song L."/>
            <person name="Sun F."/>
            <person name="Li C."/>
            <person name="Wang X."/>
            <person name="Chen A."/>
            <person name="Jin Y."/>
            <person name="Yuan Z."/>
            <person name="Yang Y."/>
            <person name="Tan S."/>
            <person name="Peatman E."/>
            <person name="Lu J."/>
            <person name="Qin Z."/>
            <person name="Dunham R."/>
            <person name="Li Z."/>
            <person name="Sonstegard T."/>
            <person name="Feng J."/>
            <person name="Danzmann R.G."/>
            <person name="Schroeder S."/>
            <person name="Scheffler B."/>
            <person name="Duke M.V."/>
            <person name="Ballard L."/>
            <person name="Kucuktas H."/>
            <person name="Kaltenboeck L."/>
            <person name="Liu H."/>
            <person name="Armbruster J."/>
            <person name="Xie Y."/>
            <person name="Kirby M.L."/>
            <person name="Tian Y."/>
            <person name="Flanagan M.E."/>
            <person name="Mu W."/>
            <person name="Waldbieser G.C."/>
        </authorList>
    </citation>
    <scope>NUCLEOTIDE SEQUENCE [LARGE SCALE GENOMIC DNA]</scope>
    <source>
        <strain evidence="3">SDA103</strain>
    </source>
</reference>
<dbReference type="SMART" id="SM00357">
    <property type="entry name" value="CSP"/>
    <property type="match status" value="1"/>
</dbReference>
<feature type="region of interest" description="Disordered" evidence="1">
    <location>
        <begin position="186"/>
        <end position="393"/>
    </location>
</feature>
<dbReference type="FunFam" id="2.40.50.140:FF:000054">
    <property type="entry name" value="Nuclease-sensitive element-binding protein 1"/>
    <property type="match status" value="1"/>
</dbReference>
<dbReference type="PROSITE" id="PS51857">
    <property type="entry name" value="CSD_2"/>
    <property type="match status" value="1"/>
</dbReference>
<keyword evidence="3" id="KW-1185">Reference proteome</keyword>
<dbReference type="Proteomes" id="UP000221080">
    <property type="component" value="Chromosome 5"/>
</dbReference>
<dbReference type="CTD" id="4904"/>
<evidence type="ECO:0000313" key="4">
    <source>
        <dbReference type="RefSeq" id="XP_017322630.1"/>
    </source>
</evidence>
<dbReference type="STRING" id="7998.ENSIPUP00000032433"/>
<feature type="compositionally biased region" description="Basic residues" evidence="1">
    <location>
        <begin position="311"/>
        <end position="321"/>
    </location>
</feature>
<feature type="compositionally biased region" description="Low complexity" evidence="1">
    <location>
        <begin position="375"/>
        <end position="384"/>
    </location>
</feature>
<feature type="region of interest" description="Disordered" evidence="1">
    <location>
        <begin position="1"/>
        <end position="114"/>
    </location>
</feature>
<dbReference type="GeneID" id="108265052"/>
<feature type="compositionally biased region" description="Basic residues" evidence="1">
    <location>
        <begin position="208"/>
        <end position="217"/>
    </location>
</feature>
<evidence type="ECO:0000313" key="3">
    <source>
        <dbReference type="Proteomes" id="UP000221080"/>
    </source>
</evidence>
<dbReference type="Pfam" id="PF00313">
    <property type="entry name" value="CSD"/>
    <property type="match status" value="1"/>
</dbReference>
<dbReference type="PRINTS" id="PR00050">
    <property type="entry name" value="COLDSHOCK"/>
</dbReference>
<dbReference type="InterPro" id="IPR050181">
    <property type="entry name" value="Cold_shock_domain"/>
</dbReference>
<name>A0A2D0QYP5_ICTPU</name>
<dbReference type="OrthoDB" id="203339at2759"/>
<evidence type="ECO:0000259" key="2">
    <source>
        <dbReference type="PROSITE" id="PS51857"/>
    </source>
</evidence>
<gene>
    <name evidence="4" type="primary">ybx1</name>
</gene>
<organism evidence="3 4">
    <name type="scientific">Ictalurus punctatus</name>
    <name type="common">Channel catfish</name>
    <name type="synonym">Silurus punctatus</name>
    <dbReference type="NCBI Taxonomy" id="7998"/>
    <lineage>
        <taxon>Eukaryota</taxon>
        <taxon>Metazoa</taxon>
        <taxon>Chordata</taxon>
        <taxon>Craniata</taxon>
        <taxon>Vertebrata</taxon>
        <taxon>Euteleostomi</taxon>
        <taxon>Actinopterygii</taxon>
        <taxon>Neopterygii</taxon>
        <taxon>Teleostei</taxon>
        <taxon>Ostariophysi</taxon>
        <taxon>Siluriformes</taxon>
        <taxon>Ictaluridae</taxon>
        <taxon>Ictalurus</taxon>
    </lineage>
</organism>
<feature type="compositionally biased region" description="Basic and acidic residues" evidence="1">
    <location>
        <begin position="325"/>
        <end position="336"/>
    </location>
</feature>
<dbReference type="RefSeq" id="XP_017322630.1">
    <property type="nucleotide sequence ID" value="XM_017467141.2"/>
</dbReference>
<feature type="compositionally biased region" description="Basic residues" evidence="1">
    <location>
        <begin position="255"/>
        <end position="270"/>
    </location>
</feature>
<feature type="compositionally biased region" description="Basic residues" evidence="1">
    <location>
        <begin position="348"/>
        <end position="362"/>
    </location>
</feature>
<reference evidence="4" key="2">
    <citation type="submission" date="2025-08" db="UniProtKB">
        <authorList>
            <consortium name="RefSeq"/>
        </authorList>
    </citation>
    <scope>IDENTIFICATION</scope>
    <source>
        <tissue evidence="4">Blood</tissue>
    </source>
</reference>